<organism evidence="1">
    <name type="scientific">Anguilla anguilla</name>
    <name type="common">European freshwater eel</name>
    <name type="synonym">Muraena anguilla</name>
    <dbReference type="NCBI Taxonomy" id="7936"/>
    <lineage>
        <taxon>Eukaryota</taxon>
        <taxon>Metazoa</taxon>
        <taxon>Chordata</taxon>
        <taxon>Craniata</taxon>
        <taxon>Vertebrata</taxon>
        <taxon>Euteleostomi</taxon>
        <taxon>Actinopterygii</taxon>
        <taxon>Neopterygii</taxon>
        <taxon>Teleostei</taxon>
        <taxon>Anguilliformes</taxon>
        <taxon>Anguillidae</taxon>
        <taxon>Anguilla</taxon>
    </lineage>
</organism>
<protein>
    <submittedName>
        <fullName evidence="1">Uncharacterized protein</fullName>
    </submittedName>
</protein>
<dbReference type="EMBL" id="GBXM01006734">
    <property type="protein sequence ID" value="JAI01844.1"/>
    <property type="molecule type" value="Transcribed_RNA"/>
</dbReference>
<proteinExistence type="predicted"/>
<accession>A0A0E9XJI3</accession>
<evidence type="ECO:0000313" key="1">
    <source>
        <dbReference type="EMBL" id="JAI01844.1"/>
    </source>
</evidence>
<reference evidence="1" key="2">
    <citation type="journal article" date="2015" name="Fish Shellfish Immunol.">
        <title>Early steps in the European eel (Anguilla anguilla)-Vibrio vulnificus interaction in the gills: Role of the RtxA13 toxin.</title>
        <authorList>
            <person name="Callol A."/>
            <person name="Pajuelo D."/>
            <person name="Ebbesson L."/>
            <person name="Teles M."/>
            <person name="MacKenzie S."/>
            <person name="Amaro C."/>
        </authorList>
    </citation>
    <scope>NUCLEOTIDE SEQUENCE</scope>
</reference>
<reference evidence="1" key="1">
    <citation type="submission" date="2014-11" db="EMBL/GenBank/DDBJ databases">
        <authorList>
            <person name="Amaro Gonzalez C."/>
        </authorList>
    </citation>
    <scope>NUCLEOTIDE SEQUENCE</scope>
</reference>
<name>A0A0E9XJI3_ANGAN</name>
<dbReference type="AlphaFoldDB" id="A0A0E9XJI3"/>
<sequence length="25" mass="2923">MNMECMDINIPQHVLLGFQVSNIYI</sequence>